<dbReference type="PANTHER" id="PTHR43884:SF12">
    <property type="entry name" value="ISOVALERYL-COA DEHYDROGENASE, MITOCHONDRIAL-RELATED"/>
    <property type="match status" value="1"/>
</dbReference>
<comment type="cofactor">
    <cofactor evidence="1">
        <name>FAD</name>
        <dbReference type="ChEBI" id="CHEBI:57692"/>
    </cofactor>
</comment>
<dbReference type="EMBL" id="CP050951">
    <property type="protein sequence ID" value="QJQ10706.1"/>
    <property type="molecule type" value="Genomic_DNA"/>
</dbReference>
<dbReference type="GO" id="GO:0050660">
    <property type="term" value="F:flavin adenine dinucleotide binding"/>
    <property type="evidence" value="ECO:0007669"/>
    <property type="project" value="InterPro"/>
</dbReference>
<protein>
    <submittedName>
        <fullName evidence="7">Acyl-CoA/acyl-ACP dehydrogenase</fullName>
    </submittedName>
</protein>
<dbReference type="GO" id="GO:0003995">
    <property type="term" value="F:acyl-CoA dehydrogenase activity"/>
    <property type="evidence" value="ECO:0007669"/>
    <property type="project" value="TreeGrafter"/>
</dbReference>
<keyword evidence="4" id="KW-0274">FAD</keyword>
<dbReference type="PANTHER" id="PTHR43884">
    <property type="entry name" value="ACYL-COA DEHYDROGENASE"/>
    <property type="match status" value="1"/>
</dbReference>
<gene>
    <name evidence="7" type="ORF">A3L25_015245</name>
</gene>
<dbReference type="Pfam" id="PF02771">
    <property type="entry name" value="Acyl-CoA_dh_N"/>
    <property type="match status" value="1"/>
</dbReference>
<dbReference type="SUPFAM" id="SSF47203">
    <property type="entry name" value="Acyl-CoA dehydrogenase C-terminal domain-like"/>
    <property type="match status" value="1"/>
</dbReference>
<sequence>MKIPQLTDIQQLSIDSMRTFVQQEVKPNEALLRFGPASREQLLEFTQAVAEFGLPGLAVPKALGGSGMDWVTQARLFEELVKGSLELASVVLVNMLAVELLMERPALCNQYLPDLLAGRTIASLGLMVRSDGHALRAQRLADGLLIDGNIDEVAGGLWANLLISSVLVDDQHACLVLLDRRRDRYETRGIRLESNAARVLVTAACVEKEYCLGEAQPGSALSRKMLDFVRLHEAIAQVAQGQVIVEDALAKSAQGLCSTSERLVSLHLAEMITQVEAARLMCQHGLSLAQDHRDCEIESNMALFFAQGAIERIERHAAWVNGPGGGRNTVGTLQLGPLCASKTLTACDIVRQRPA</sequence>
<accession>A0AAP9SPJ8</accession>
<reference evidence="7 8" key="1">
    <citation type="submission" date="2016-04" db="EMBL/GenBank/DDBJ databases">
        <authorList>
            <person name="Qiu J."/>
        </authorList>
    </citation>
    <scope>NUCLEOTIDE SEQUENCE [LARGE SCALE GENOMIC DNA]</scope>
    <source>
        <strain evidence="7 8">JQ581</strain>
    </source>
</reference>
<dbReference type="InterPro" id="IPR013786">
    <property type="entry name" value="AcylCoA_DH/ox_N"/>
</dbReference>
<evidence type="ECO:0000259" key="5">
    <source>
        <dbReference type="Pfam" id="PF00441"/>
    </source>
</evidence>
<feature type="domain" description="Acyl-CoA dehydrogenase/oxidase N-terminal" evidence="6">
    <location>
        <begin position="8"/>
        <end position="118"/>
    </location>
</feature>
<evidence type="ECO:0000256" key="3">
    <source>
        <dbReference type="ARBA" id="ARBA00022630"/>
    </source>
</evidence>
<dbReference type="InterPro" id="IPR037069">
    <property type="entry name" value="AcylCoA_DH/ox_N_sf"/>
</dbReference>
<dbReference type="Proteomes" id="UP000076857">
    <property type="component" value="Chromosome"/>
</dbReference>
<keyword evidence="3" id="KW-0285">Flavoprotein</keyword>
<feature type="domain" description="Acyl-CoA dehydrogenase/oxidase C-terminal" evidence="5">
    <location>
        <begin position="220"/>
        <end position="325"/>
    </location>
</feature>
<dbReference type="Pfam" id="PF00441">
    <property type="entry name" value="Acyl-CoA_dh_1"/>
    <property type="match status" value="1"/>
</dbReference>
<dbReference type="AlphaFoldDB" id="A0AAP9SPJ8"/>
<name>A0AAP9SPJ8_PSEPU</name>
<dbReference type="Gene3D" id="1.20.140.10">
    <property type="entry name" value="Butyryl-CoA Dehydrogenase, subunit A, domain 3"/>
    <property type="match status" value="1"/>
</dbReference>
<evidence type="ECO:0000256" key="4">
    <source>
        <dbReference type="ARBA" id="ARBA00022827"/>
    </source>
</evidence>
<organism evidence="7 8">
    <name type="scientific">Pseudomonas putida</name>
    <name type="common">Arthrobacter siderocapsulatus</name>
    <dbReference type="NCBI Taxonomy" id="303"/>
    <lineage>
        <taxon>Bacteria</taxon>
        <taxon>Pseudomonadati</taxon>
        <taxon>Pseudomonadota</taxon>
        <taxon>Gammaproteobacteria</taxon>
        <taxon>Pseudomonadales</taxon>
        <taxon>Pseudomonadaceae</taxon>
        <taxon>Pseudomonas</taxon>
    </lineage>
</organism>
<comment type="similarity">
    <text evidence="2">Belongs to the acyl-CoA dehydrogenase family.</text>
</comment>
<dbReference type="InterPro" id="IPR009100">
    <property type="entry name" value="AcylCoA_DH/oxidase_NM_dom_sf"/>
</dbReference>
<evidence type="ECO:0000313" key="7">
    <source>
        <dbReference type="EMBL" id="QJQ10706.1"/>
    </source>
</evidence>
<evidence type="ECO:0000313" key="8">
    <source>
        <dbReference type="Proteomes" id="UP000076857"/>
    </source>
</evidence>
<dbReference type="InterPro" id="IPR009075">
    <property type="entry name" value="AcylCo_DH/oxidase_C"/>
</dbReference>
<dbReference type="Gene3D" id="1.10.540.10">
    <property type="entry name" value="Acyl-CoA dehydrogenase/oxidase, N-terminal domain"/>
    <property type="match status" value="1"/>
</dbReference>
<reference evidence="7 8" key="2">
    <citation type="submission" date="2020-04" db="EMBL/GenBank/DDBJ databases">
        <title>Complete genome sequence of Pseudomonas putida strain JQ581.</title>
        <authorList>
            <person name="Mu Y."/>
        </authorList>
    </citation>
    <scope>NUCLEOTIDE SEQUENCE [LARGE SCALE GENOMIC DNA]</scope>
    <source>
        <strain evidence="7 8">JQ581</strain>
    </source>
</reference>
<evidence type="ECO:0000259" key="6">
    <source>
        <dbReference type="Pfam" id="PF02771"/>
    </source>
</evidence>
<dbReference type="InterPro" id="IPR036250">
    <property type="entry name" value="AcylCo_DH-like_C"/>
</dbReference>
<evidence type="ECO:0000256" key="1">
    <source>
        <dbReference type="ARBA" id="ARBA00001974"/>
    </source>
</evidence>
<dbReference type="SUPFAM" id="SSF56645">
    <property type="entry name" value="Acyl-CoA dehydrogenase NM domain-like"/>
    <property type="match status" value="1"/>
</dbReference>
<evidence type="ECO:0000256" key="2">
    <source>
        <dbReference type="ARBA" id="ARBA00009347"/>
    </source>
</evidence>
<proteinExistence type="inferred from homology"/>